<evidence type="ECO:0000313" key="2">
    <source>
        <dbReference type="Proteomes" id="UP001060215"/>
    </source>
</evidence>
<accession>A0ACC0IZN7</accession>
<comment type="caution">
    <text evidence="1">The sequence shown here is derived from an EMBL/GenBank/DDBJ whole genome shotgun (WGS) entry which is preliminary data.</text>
</comment>
<gene>
    <name evidence="1" type="ORF">LOK49_LG01G02121</name>
</gene>
<organism evidence="1 2">
    <name type="scientific">Camellia lanceoleosa</name>
    <dbReference type="NCBI Taxonomy" id="1840588"/>
    <lineage>
        <taxon>Eukaryota</taxon>
        <taxon>Viridiplantae</taxon>
        <taxon>Streptophyta</taxon>
        <taxon>Embryophyta</taxon>
        <taxon>Tracheophyta</taxon>
        <taxon>Spermatophyta</taxon>
        <taxon>Magnoliopsida</taxon>
        <taxon>eudicotyledons</taxon>
        <taxon>Gunneridae</taxon>
        <taxon>Pentapetalae</taxon>
        <taxon>asterids</taxon>
        <taxon>Ericales</taxon>
        <taxon>Theaceae</taxon>
        <taxon>Camellia</taxon>
    </lineage>
</organism>
<dbReference type="EMBL" id="CM045758">
    <property type="protein sequence ID" value="KAI8029994.1"/>
    <property type="molecule type" value="Genomic_DNA"/>
</dbReference>
<keyword evidence="2" id="KW-1185">Reference proteome</keyword>
<reference evidence="1 2" key="1">
    <citation type="journal article" date="2022" name="Plant J.">
        <title>Chromosome-level genome of Camellia lanceoleosa provides a valuable resource for understanding genome evolution and self-incompatibility.</title>
        <authorList>
            <person name="Gong W."/>
            <person name="Xiao S."/>
            <person name="Wang L."/>
            <person name="Liao Z."/>
            <person name="Chang Y."/>
            <person name="Mo W."/>
            <person name="Hu G."/>
            <person name="Li W."/>
            <person name="Zhao G."/>
            <person name="Zhu H."/>
            <person name="Hu X."/>
            <person name="Ji K."/>
            <person name="Xiang X."/>
            <person name="Song Q."/>
            <person name="Yuan D."/>
            <person name="Jin S."/>
            <person name="Zhang L."/>
        </authorList>
    </citation>
    <scope>NUCLEOTIDE SEQUENCE [LARGE SCALE GENOMIC DNA]</scope>
    <source>
        <strain evidence="1">SQ_2022a</strain>
    </source>
</reference>
<evidence type="ECO:0000313" key="1">
    <source>
        <dbReference type="EMBL" id="KAI8029994.1"/>
    </source>
</evidence>
<name>A0ACC0IZN7_9ERIC</name>
<proteinExistence type="predicted"/>
<dbReference type="Proteomes" id="UP001060215">
    <property type="component" value="Chromosome 1"/>
</dbReference>
<sequence>MKKNKDKKKLKKKKKRKREFGDSDVVKLGADSSSLNQLDEPLVGESLNQNCDANNDDISRKRKRHRASGNCENPDDSQMGNSTKKWVR</sequence>
<protein>
    <submittedName>
        <fullName evidence="1">Uncharacterized protein</fullName>
    </submittedName>
</protein>